<reference evidence="11 12" key="1">
    <citation type="submission" date="2018-07" db="EMBL/GenBank/DDBJ databases">
        <title>Halomonas montanilacus sp. nov., isolated from Lake Pengyan on Tibetan Plateau.</title>
        <authorList>
            <person name="Lu H."/>
            <person name="Xing P."/>
            <person name="Wu Q."/>
        </authorList>
    </citation>
    <scope>NUCLEOTIDE SEQUENCE [LARGE SCALE GENOMIC DNA]</scope>
    <source>
        <strain evidence="11 12">PYC7W</strain>
    </source>
</reference>
<evidence type="ECO:0000256" key="5">
    <source>
        <dbReference type="ARBA" id="ARBA00022741"/>
    </source>
</evidence>
<dbReference type="HAMAP" id="MF_01161">
    <property type="entry name" value="tRNA_Ile_lys_synt"/>
    <property type="match status" value="1"/>
</dbReference>
<evidence type="ECO:0000256" key="7">
    <source>
        <dbReference type="ARBA" id="ARBA00048539"/>
    </source>
</evidence>
<protein>
    <recommendedName>
        <fullName evidence="8">tRNA(Ile)-lysidine synthase</fullName>
        <ecNumber evidence="8">6.3.4.19</ecNumber>
    </recommendedName>
    <alternativeName>
        <fullName evidence="8">tRNA(Ile)-2-lysyl-cytidine synthase</fullName>
    </alternativeName>
    <alternativeName>
        <fullName evidence="8">tRNA(Ile)-lysidine synthetase</fullName>
    </alternativeName>
</protein>
<dbReference type="InterPro" id="IPR014729">
    <property type="entry name" value="Rossmann-like_a/b/a_fold"/>
</dbReference>
<comment type="subcellular location">
    <subcellularLocation>
        <location evidence="1 8">Cytoplasm</location>
    </subcellularLocation>
</comment>
<dbReference type="AlphaFoldDB" id="A0A368TWI9"/>
<dbReference type="OrthoDB" id="9807403at2"/>
<dbReference type="Proteomes" id="UP000252405">
    <property type="component" value="Unassembled WGS sequence"/>
</dbReference>
<dbReference type="SUPFAM" id="SSF82829">
    <property type="entry name" value="MesJ substrate recognition domain-like"/>
    <property type="match status" value="1"/>
</dbReference>
<keyword evidence="4 8" id="KW-0819">tRNA processing</keyword>
<dbReference type="GO" id="GO:0032267">
    <property type="term" value="F:tRNA(Ile)-lysidine synthase activity"/>
    <property type="evidence" value="ECO:0007669"/>
    <property type="project" value="UniProtKB-EC"/>
</dbReference>
<keyword evidence="5 8" id="KW-0547">Nucleotide-binding</keyword>
<keyword evidence="2 8" id="KW-0963">Cytoplasm</keyword>
<comment type="catalytic activity">
    <reaction evidence="7 8">
        <text>cytidine(34) in tRNA(Ile2) + L-lysine + ATP = lysidine(34) in tRNA(Ile2) + AMP + diphosphate + H(+)</text>
        <dbReference type="Rhea" id="RHEA:43744"/>
        <dbReference type="Rhea" id="RHEA-COMP:10625"/>
        <dbReference type="Rhea" id="RHEA-COMP:10670"/>
        <dbReference type="ChEBI" id="CHEBI:15378"/>
        <dbReference type="ChEBI" id="CHEBI:30616"/>
        <dbReference type="ChEBI" id="CHEBI:32551"/>
        <dbReference type="ChEBI" id="CHEBI:33019"/>
        <dbReference type="ChEBI" id="CHEBI:82748"/>
        <dbReference type="ChEBI" id="CHEBI:83665"/>
        <dbReference type="ChEBI" id="CHEBI:456215"/>
        <dbReference type="EC" id="6.3.4.19"/>
    </reaction>
</comment>
<feature type="binding site" evidence="8">
    <location>
        <begin position="25"/>
        <end position="30"/>
    </location>
    <ligand>
        <name>ATP</name>
        <dbReference type="ChEBI" id="CHEBI:30616"/>
    </ligand>
</feature>
<evidence type="ECO:0000256" key="4">
    <source>
        <dbReference type="ARBA" id="ARBA00022694"/>
    </source>
</evidence>
<dbReference type="NCBIfam" id="TIGR02433">
    <property type="entry name" value="lysidine_TilS_C"/>
    <property type="match status" value="1"/>
</dbReference>
<dbReference type="NCBIfam" id="TIGR02432">
    <property type="entry name" value="lysidine_TilS_N"/>
    <property type="match status" value="1"/>
</dbReference>
<evidence type="ECO:0000256" key="3">
    <source>
        <dbReference type="ARBA" id="ARBA00022598"/>
    </source>
</evidence>
<comment type="caution">
    <text evidence="11">The sequence shown here is derived from an EMBL/GenBank/DDBJ whole genome shotgun (WGS) entry which is preliminary data.</text>
</comment>
<dbReference type="InterPro" id="IPR012796">
    <property type="entry name" value="Lysidine-tRNA-synth_C"/>
</dbReference>
<evidence type="ECO:0000256" key="1">
    <source>
        <dbReference type="ARBA" id="ARBA00004496"/>
    </source>
</evidence>
<evidence type="ECO:0000313" key="11">
    <source>
        <dbReference type="EMBL" id="RCV89189.1"/>
    </source>
</evidence>
<evidence type="ECO:0000313" key="12">
    <source>
        <dbReference type="Proteomes" id="UP000252405"/>
    </source>
</evidence>
<organism evidence="11 12">
    <name type="scientific">Billgrantia montanilacus</name>
    <dbReference type="NCBI Taxonomy" id="2282305"/>
    <lineage>
        <taxon>Bacteria</taxon>
        <taxon>Pseudomonadati</taxon>
        <taxon>Pseudomonadota</taxon>
        <taxon>Gammaproteobacteria</taxon>
        <taxon>Oceanospirillales</taxon>
        <taxon>Halomonadaceae</taxon>
        <taxon>Billgrantia</taxon>
    </lineage>
</organism>
<evidence type="ECO:0000256" key="2">
    <source>
        <dbReference type="ARBA" id="ARBA00022490"/>
    </source>
</evidence>
<dbReference type="InterPro" id="IPR012094">
    <property type="entry name" value="tRNA_Ile_lys_synt"/>
</dbReference>
<proteinExistence type="inferred from homology"/>
<dbReference type="PANTHER" id="PTHR43033:SF1">
    <property type="entry name" value="TRNA(ILE)-LYSIDINE SYNTHASE-RELATED"/>
    <property type="match status" value="1"/>
</dbReference>
<keyword evidence="3 8" id="KW-0436">Ligase</keyword>
<keyword evidence="6 8" id="KW-0067">ATP-binding</keyword>
<evidence type="ECO:0000256" key="6">
    <source>
        <dbReference type="ARBA" id="ARBA00022840"/>
    </source>
</evidence>
<sequence length="445" mass="48864">MFLQLLIDDALAETPPGRVVWVALSGGLDSSLLLSLTAESCRRYPRPLYALHVHHGLQAAADDFEIHCRRLCSRLGVPLFVERVDVSLSAGLGLEGGARLARYSAFERRVACGETLWLAQHRDDQAETFLLAALRGSGVRGLAGMPTRRDARGVALERPLLDTPRSALEAHAARLGLRWIEDPSNADESLDRNFLRRNVLPLLQSRWPHTGEVLASAARQAGEADALLDELAALDLQHLGGDPGQLSVTAVRALSPPRQRLLIRHACRCLSLPTPPEARLAALMAQLSARRDARVQIGWSSGEARIWRERLYLRFPSGPLPAGWSVDWDGLSPLTTPLGRCNPTLRRRDGGPAELRLALRRGGERLRLAERGSRDLKRLLQEAELPPWERERLLVAWHGEAVVAVLQPEQGRWLAVAEGWEGAPDSGEAAQLPSLANSPSRSSMS</sequence>
<dbReference type="Pfam" id="PF09179">
    <property type="entry name" value="TilS"/>
    <property type="match status" value="1"/>
</dbReference>
<comment type="domain">
    <text evidence="8">The N-terminal region contains the highly conserved SGGXDS motif, predicted to be a P-loop motif involved in ATP binding.</text>
</comment>
<evidence type="ECO:0000256" key="9">
    <source>
        <dbReference type="SAM" id="MobiDB-lite"/>
    </source>
</evidence>
<dbReference type="Pfam" id="PF11734">
    <property type="entry name" value="TilS_C"/>
    <property type="match status" value="1"/>
</dbReference>
<gene>
    <name evidence="8 11" type="primary">tilS</name>
    <name evidence="11" type="ORF">DU505_11585</name>
</gene>
<dbReference type="PANTHER" id="PTHR43033">
    <property type="entry name" value="TRNA(ILE)-LYSIDINE SYNTHASE-RELATED"/>
    <property type="match status" value="1"/>
</dbReference>
<name>A0A368TWI9_9GAMM</name>
<dbReference type="RefSeq" id="WP_114479143.1">
    <property type="nucleotide sequence ID" value="NZ_QPII01000007.1"/>
</dbReference>
<dbReference type="EC" id="6.3.4.19" evidence="8"/>
<accession>A0A368TWI9</accession>
<dbReference type="SUPFAM" id="SSF56037">
    <property type="entry name" value="PheT/TilS domain"/>
    <property type="match status" value="1"/>
</dbReference>
<dbReference type="GO" id="GO:0005737">
    <property type="term" value="C:cytoplasm"/>
    <property type="evidence" value="ECO:0007669"/>
    <property type="project" value="UniProtKB-SubCell"/>
</dbReference>
<comment type="similarity">
    <text evidence="8">Belongs to the tRNA(Ile)-lysidine synthase family.</text>
</comment>
<dbReference type="GO" id="GO:0005524">
    <property type="term" value="F:ATP binding"/>
    <property type="evidence" value="ECO:0007669"/>
    <property type="project" value="UniProtKB-UniRule"/>
</dbReference>
<dbReference type="CDD" id="cd01992">
    <property type="entry name" value="TilS_N"/>
    <property type="match status" value="1"/>
</dbReference>
<dbReference type="EMBL" id="QPII01000007">
    <property type="protein sequence ID" value="RCV89189.1"/>
    <property type="molecule type" value="Genomic_DNA"/>
</dbReference>
<dbReference type="InterPro" id="IPR012795">
    <property type="entry name" value="tRNA_Ile_lys_synt_N"/>
</dbReference>
<dbReference type="SUPFAM" id="SSF52402">
    <property type="entry name" value="Adenine nucleotide alpha hydrolases-like"/>
    <property type="match status" value="1"/>
</dbReference>
<feature type="region of interest" description="Disordered" evidence="9">
    <location>
        <begin position="423"/>
        <end position="445"/>
    </location>
</feature>
<feature type="compositionally biased region" description="Polar residues" evidence="9">
    <location>
        <begin position="434"/>
        <end position="445"/>
    </location>
</feature>
<dbReference type="Gene3D" id="3.40.50.620">
    <property type="entry name" value="HUPs"/>
    <property type="match status" value="1"/>
</dbReference>
<dbReference type="SMART" id="SM00977">
    <property type="entry name" value="TilS_C"/>
    <property type="match status" value="1"/>
</dbReference>
<feature type="domain" description="Lysidine-tRNA(Ile) synthetase C-terminal" evidence="10">
    <location>
        <begin position="355"/>
        <end position="416"/>
    </location>
</feature>
<evidence type="ECO:0000256" key="8">
    <source>
        <dbReference type="HAMAP-Rule" id="MF_01161"/>
    </source>
</evidence>
<comment type="function">
    <text evidence="8">Ligates lysine onto the cytidine present at position 34 of the AUA codon-specific tRNA(Ile) that contains the anticodon CAU, in an ATP-dependent manner. Cytidine is converted to lysidine, thus changing the amino acid specificity of the tRNA from methionine to isoleucine.</text>
</comment>
<evidence type="ECO:0000259" key="10">
    <source>
        <dbReference type="SMART" id="SM00977"/>
    </source>
</evidence>
<keyword evidence="12" id="KW-1185">Reference proteome</keyword>
<dbReference type="Pfam" id="PF01171">
    <property type="entry name" value="ATP_bind_3"/>
    <property type="match status" value="1"/>
</dbReference>
<dbReference type="Gene3D" id="1.20.59.20">
    <property type="match status" value="1"/>
</dbReference>
<dbReference type="GO" id="GO:0006400">
    <property type="term" value="P:tRNA modification"/>
    <property type="evidence" value="ECO:0007669"/>
    <property type="project" value="UniProtKB-UniRule"/>
</dbReference>
<dbReference type="InterPro" id="IPR015262">
    <property type="entry name" value="tRNA_Ile_lys_synt_subst-bd"/>
</dbReference>
<dbReference type="InterPro" id="IPR011063">
    <property type="entry name" value="TilS/TtcA_N"/>
</dbReference>